<keyword evidence="5" id="KW-1185">Reference proteome</keyword>
<sequence>MDPGVPHQQDAMNMTKALEALSPYLDTPRRTVVQIESLVVSVVGLLFLQLMLGPWRRRSGHWSLQEWMVTNSNPSKLVADYMRVQMEERGADQGHNEPFDFDPITMKGYRYLFWPRPRHDLLLTGENVKLEDGAITIKEIWDMTFDDSLLKTTQGASSKLKNVCLSFALSYLLRRRFFGMDCAEAGFPETRKFVLMGLLAEEDQANHYSKGFQIIEKKFQEVPALVWNEIVSCLRKQSSGGPLTNGEAALHLNDDVHGEFSQTLRNSQTVVMLLWHIATEYCSMASSHDQEADIESGPLPDLKMQIENYKQVAVTLSRYCAYLISFVPELLPGNSADIFYVFNDMLLEGRRVLPQGKPSRDELLKVITDSESSSSSGGSNGNGDDNTTTNNNNNEDSIFIKGLKLGRDLEKKDVLGRWKLMAEFWAETIVYIAPSDNVAAHMERLAQGGEFLTHIWALLTHAGILKRD</sequence>
<protein>
    <recommendedName>
        <fullName evidence="2">DUF4220 domain-containing protein</fullName>
    </recommendedName>
</protein>
<dbReference type="EnsemblPlants" id="KQJ81669">
    <property type="protein sequence ID" value="KQJ81669"/>
    <property type="gene ID" value="BRADI_5g02182v3"/>
</dbReference>
<dbReference type="OrthoDB" id="686547at2759"/>
<dbReference type="EMBL" id="CM000884">
    <property type="protein sequence ID" value="KQJ81669.2"/>
    <property type="molecule type" value="Genomic_DNA"/>
</dbReference>
<feature type="region of interest" description="Disordered" evidence="1">
    <location>
        <begin position="368"/>
        <end position="393"/>
    </location>
</feature>
<evidence type="ECO:0000313" key="5">
    <source>
        <dbReference type="Proteomes" id="UP000008810"/>
    </source>
</evidence>
<proteinExistence type="predicted"/>
<name>A0A0Q3KP47_BRADI</name>
<accession>A0A0Q3KP47</accession>
<reference evidence="4" key="3">
    <citation type="submission" date="2018-08" db="UniProtKB">
        <authorList>
            <consortium name="EnsemblPlants"/>
        </authorList>
    </citation>
    <scope>IDENTIFICATION</scope>
    <source>
        <strain evidence="4">cv. Bd21</strain>
    </source>
</reference>
<evidence type="ECO:0000313" key="3">
    <source>
        <dbReference type="EMBL" id="KQJ81669.2"/>
    </source>
</evidence>
<dbReference type="Proteomes" id="UP000008810">
    <property type="component" value="Chromosome 5"/>
</dbReference>
<dbReference type="InParanoid" id="A0A0Q3KP47"/>
<evidence type="ECO:0000256" key="1">
    <source>
        <dbReference type="SAM" id="MobiDB-lite"/>
    </source>
</evidence>
<feature type="compositionally biased region" description="Low complexity" evidence="1">
    <location>
        <begin position="369"/>
        <end position="393"/>
    </location>
</feature>
<organism evidence="3">
    <name type="scientific">Brachypodium distachyon</name>
    <name type="common">Purple false brome</name>
    <name type="synonym">Trachynia distachya</name>
    <dbReference type="NCBI Taxonomy" id="15368"/>
    <lineage>
        <taxon>Eukaryota</taxon>
        <taxon>Viridiplantae</taxon>
        <taxon>Streptophyta</taxon>
        <taxon>Embryophyta</taxon>
        <taxon>Tracheophyta</taxon>
        <taxon>Spermatophyta</taxon>
        <taxon>Magnoliopsida</taxon>
        <taxon>Liliopsida</taxon>
        <taxon>Poales</taxon>
        <taxon>Poaceae</taxon>
        <taxon>BOP clade</taxon>
        <taxon>Pooideae</taxon>
        <taxon>Stipodae</taxon>
        <taxon>Brachypodieae</taxon>
        <taxon>Brachypodium</taxon>
    </lineage>
</organism>
<dbReference type="PANTHER" id="PTHR31325">
    <property type="entry name" value="OS01G0798800 PROTEIN-RELATED"/>
    <property type="match status" value="1"/>
</dbReference>
<gene>
    <name evidence="3" type="ORF">BRADI_5g02182v3</name>
</gene>
<dbReference type="Pfam" id="PF13968">
    <property type="entry name" value="DUF4220"/>
    <property type="match status" value="1"/>
</dbReference>
<reference evidence="3" key="2">
    <citation type="submission" date="2017-06" db="EMBL/GenBank/DDBJ databases">
        <title>WGS assembly of Brachypodium distachyon.</title>
        <authorList>
            <consortium name="The International Brachypodium Initiative"/>
            <person name="Lucas S."/>
            <person name="Harmon-Smith M."/>
            <person name="Lail K."/>
            <person name="Tice H."/>
            <person name="Grimwood J."/>
            <person name="Bruce D."/>
            <person name="Barry K."/>
            <person name="Shu S."/>
            <person name="Lindquist E."/>
            <person name="Wang M."/>
            <person name="Pitluck S."/>
            <person name="Vogel J.P."/>
            <person name="Garvin D.F."/>
            <person name="Mockler T.C."/>
            <person name="Schmutz J."/>
            <person name="Rokhsar D."/>
            <person name="Bevan M.W."/>
        </authorList>
    </citation>
    <scope>NUCLEOTIDE SEQUENCE</scope>
    <source>
        <strain evidence="3">Bd21</strain>
    </source>
</reference>
<evidence type="ECO:0000259" key="2">
    <source>
        <dbReference type="Pfam" id="PF13968"/>
    </source>
</evidence>
<dbReference type="InterPro" id="IPR007658">
    <property type="entry name" value="DUF594"/>
</dbReference>
<dbReference type="InterPro" id="IPR025315">
    <property type="entry name" value="DUF4220"/>
</dbReference>
<feature type="domain" description="DUF4220" evidence="2">
    <location>
        <begin position="106"/>
        <end position="216"/>
    </location>
</feature>
<evidence type="ECO:0000313" key="4">
    <source>
        <dbReference type="EnsemblPlants" id="KQJ81669"/>
    </source>
</evidence>
<dbReference type="Gramene" id="KQJ81669">
    <property type="protein sequence ID" value="KQJ81669"/>
    <property type="gene ID" value="BRADI_5g02182v3"/>
</dbReference>
<dbReference type="Pfam" id="PF04578">
    <property type="entry name" value="DUF594"/>
    <property type="match status" value="1"/>
</dbReference>
<reference evidence="3 4" key="1">
    <citation type="journal article" date="2010" name="Nature">
        <title>Genome sequencing and analysis of the model grass Brachypodium distachyon.</title>
        <authorList>
            <consortium name="International Brachypodium Initiative"/>
        </authorList>
    </citation>
    <scope>NUCLEOTIDE SEQUENCE [LARGE SCALE GENOMIC DNA]</scope>
    <source>
        <strain evidence="3 4">Bd21</strain>
    </source>
</reference>
<dbReference type="AlphaFoldDB" id="A0A0Q3KP47"/>